<feature type="region of interest" description="Disordered" evidence="1">
    <location>
        <begin position="1"/>
        <end position="133"/>
    </location>
</feature>
<sequence length="133" mass="14410">MIAAKGTPPRVAGARRRARGAGGGASHRPESSLMRQLSAEIDGIDNIRRPSRAASDFGAAERRLTRRASNNSRARGCDDPPRLRDAWDSTEGVRQGAPAARALPPSARHSASRRASQQSEHSTRRDRKYNSSV</sequence>
<accession>A0A4C1XZA4</accession>
<reference evidence="2 3" key="1">
    <citation type="journal article" date="2019" name="Commun. Biol.">
        <title>The bagworm genome reveals a unique fibroin gene that provides high tensile strength.</title>
        <authorList>
            <person name="Kono N."/>
            <person name="Nakamura H."/>
            <person name="Ohtoshi R."/>
            <person name="Tomita M."/>
            <person name="Numata K."/>
            <person name="Arakawa K."/>
        </authorList>
    </citation>
    <scope>NUCLEOTIDE SEQUENCE [LARGE SCALE GENOMIC DNA]</scope>
</reference>
<feature type="compositionally biased region" description="Basic and acidic residues" evidence="1">
    <location>
        <begin position="75"/>
        <end position="87"/>
    </location>
</feature>
<gene>
    <name evidence="2" type="ORF">EVAR_103994_1</name>
</gene>
<comment type="caution">
    <text evidence="2">The sequence shown here is derived from an EMBL/GenBank/DDBJ whole genome shotgun (WGS) entry which is preliminary data.</text>
</comment>
<dbReference type="EMBL" id="BGZK01000999">
    <property type="protein sequence ID" value="GBP68034.1"/>
    <property type="molecule type" value="Genomic_DNA"/>
</dbReference>
<dbReference type="AlphaFoldDB" id="A0A4C1XZA4"/>
<evidence type="ECO:0000313" key="3">
    <source>
        <dbReference type="Proteomes" id="UP000299102"/>
    </source>
</evidence>
<name>A0A4C1XZA4_EUMVA</name>
<dbReference type="Proteomes" id="UP000299102">
    <property type="component" value="Unassembled WGS sequence"/>
</dbReference>
<feature type="compositionally biased region" description="Low complexity" evidence="1">
    <location>
        <begin position="97"/>
        <end position="116"/>
    </location>
</feature>
<keyword evidence="3" id="KW-1185">Reference proteome</keyword>
<evidence type="ECO:0000313" key="2">
    <source>
        <dbReference type="EMBL" id="GBP68034.1"/>
    </source>
</evidence>
<proteinExistence type="predicted"/>
<organism evidence="2 3">
    <name type="scientific">Eumeta variegata</name>
    <name type="common">Bagworm moth</name>
    <name type="synonym">Eumeta japonica</name>
    <dbReference type="NCBI Taxonomy" id="151549"/>
    <lineage>
        <taxon>Eukaryota</taxon>
        <taxon>Metazoa</taxon>
        <taxon>Ecdysozoa</taxon>
        <taxon>Arthropoda</taxon>
        <taxon>Hexapoda</taxon>
        <taxon>Insecta</taxon>
        <taxon>Pterygota</taxon>
        <taxon>Neoptera</taxon>
        <taxon>Endopterygota</taxon>
        <taxon>Lepidoptera</taxon>
        <taxon>Glossata</taxon>
        <taxon>Ditrysia</taxon>
        <taxon>Tineoidea</taxon>
        <taxon>Psychidae</taxon>
        <taxon>Oiketicinae</taxon>
        <taxon>Eumeta</taxon>
    </lineage>
</organism>
<evidence type="ECO:0000256" key="1">
    <source>
        <dbReference type="SAM" id="MobiDB-lite"/>
    </source>
</evidence>
<protein>
    <submittedName>
        <fullName evidence="2">Uncharacterized protein</fullName>
    </submittedName>
</protein>